<dbReference type="SUPFAM" id="SSF52309">
    <property type="entry name" value="N-(deoxy)ribosyltransferase-like"/>
    <property type="match status" value="1"/>
</dbReference>
<dbReference type="GO" id="GO:0009159">
    <property type="term" value="P:deoxyribonucleoside monophosphate catabolic process"/>
    <property type="evidence" value="ECO:0007669"/>
    <property type="project" value="TreeGrafter"/>
</dbReference>
<dbReference type="KEGG" id="parb:CJU94_39460"/>
<dbReference type="Proteomes" id="UP000215158">
    <property type="component" value="Plasmid pBN3"/>
</dbReference>
<dbReference type="Gene3D" id="3.40.50.450">
    <property type="match status" value="1"/>
</dbReference>
<evidence type="ECO:0000256" key="1">
    <source>
        <dbReference type="SAM" id="MobiDB-lite"/>
    </source>
</evidence>
<reference evidence="2 3" key="1">
    <citation type="submission" date="2017-08" db="EMBL/GenBank/DDBJ databases">
        <title>Identification and genetic characteristics of simultaneous BTEX- and naphthalene-degrading Paraburkholderia sp. BN5 isolated from petroleum-contaminated soil.</title>
        <authorList>
            <person name="Lee Y."/>
            <person name="Jeon C.O."/>
        </authorList>
    </citation>
    <scope>NUCLEOTIDE SEQUENCE [LARGE SCALE GENOMIC DNA]</scope>
    <source>
        <strain evidence="2 3">BN5</strain>
        <plasmid evidence="2 3">pBN3</plasmid>
    </source>
</reference>
<accession>A0A248VZD5</accession>
<feature type="region of interest" description="Disordered" evidence="1">
    <location>
        <begin position="177"/>
        <end position="196"/>
    </location>
</feature>
<dbReference type="Pfam" id="PF05014">
    <property type="entry name" value="Nuc_deoxyrib_tr"/>
    <property type="match status" value="1"/>
</dbReference>
<dbReference type="AlphaFoldDB" id="A0A248VZD5"/>
<name>A0A248VZD5_9BURK</name>
<dbReference type="OrthoDB" id="9795789at2"/>
<dbReference type="RefSeq" id="WP_095423904.1">
    <property type="nucleotide sequence ID" value="NZ_CP022993.1"/>
</dbReference>
<proteinExistence type="predicted"/>
<keyword evidence="2" id="KW-0808">Transferase</keyword>
<keyword evidence="2" id="KW-0614">Plasmid</keyword>
<keyword evidence="3" id="KW-1185">Reference proteome</keyword>
<gene>
    <name evidence="2" type="ORF">CJU94_39460</name>
</gene>
<dbReference type="PANTHER" id="PTHR15364:SF0">
    <property type="entry name" value="2'-DEOXYNUCLEOSIDE 5'-PHOSPHATE N-HYDROLASE 1"/>
    <property type="match status" value="1"/>
</dbReference>
<evidence type="ECO:0000313" key="2">
    <source>
        <dbReference type="EMBL" id="ASW04225.1"/>
    </source>
</evidence>
<organism evidence="2 3">
    <name type="scientific">Paraburkholderia aromaticivorans</name>
    <dbReference type="NCBI Taxonomy" id="2026199"/>
    <lineage>
        <taxon>Bacteria</taxon>
        <taxon>Pseudomonadati</taxon>
        <taxon>Pseudomonadota</taxon>
        <taxon>Betaproteobacteria</taxon>
        <taxon>Burkholderiales</taxon>
        <taxon>Burkholderiaceae</taxon>
        <taxon>Paraburkholderia</taxon>
    </lineage>
</organism>
<dbReference type="PANTHER" id="PTHR15364">
    <property type="entry name" value="2'-DEOXYNUCLEOSIDE 5'-PHOSPHATE N-HYDROLASE 1"/>
    <property type="match status" value="1"/>
</dbReference>
<evidence type="ECO:0000313" key="3">
    <source>
        <dbReference type="Proteomes" id="UP000215158"/>
    </source>
</evidence>
<protein>
    <submittedName>
        <fullName evidence="2">Nucleoside 2-deoxyribosyltransferase</fullName>
    </submittedName>
</protein>
<dbReference type="GO" id="GO:0070694">
    <property type="term" value="F:5-hydroxymethyl-dUMP N-hydrolase activity"/>
    <property type="evidence" value="ECO:0007669"/>
    <property type="project" value="TreeGrafter"/>
</dbReference>
<geneLocation type="plasmid" evidence="2 3">
    <name>pBN3</name>
</geneLocation>
<dbReference type="GO" id="GO:0016740">
    <property type="term" value="F:transferase activity"/>
    <property type="evidence" value="ECO:0007669"/>
    <property type="project" value="UniProtKB-KW"/>
</dbReference>
<dbReference type="InterPro" id="IPR007710">
    <property type="entry name" value="Nucleoside_deoxyribTrfase"/>
</dbReference>
<dbReference type="InterPro" id="IPR051239">
    <property type="entry name" value="2'-dNMP_N-hydrolase"/>
</dbReference>
<dbReference type="EMBL" id="CP022993">
    <property type="protein sequence ID" value="ASW04225.1"/>
    <property type="molecule type" value="Genomic_DNA"/>
</dbReference>
<sequence length="196" mass="20909">MSGARHDVAKARIYLAGFDVFRVDALDYGRSLQRMCADAGFEGLYPLDALGPADLSPQEKAAWIYRANLAAIGRADIVMANVADFRGAGEPDSGTAFEIGYAAALGKPIWAYREDVTALRERVPCSATQLGDVCDRGYLVEDFELPLNLMLACAATIVQGGPLACLRAISVAYEGGTTAPSSWRQDGGSEIRQVQG</sequence>